<evidence type="ECO:0000313" key="11">
    <source>
        <dbReference type="EMBL" id="CAB5049240.1"/>
    </source>
</evidence>
<dbReference type="GO" id="GO:0009401">
    <property type="term" value="P:phosphoenolpyruvate-dependent sugar phosphotransferase system"/>
    <property type="evidence" value="ECO:0007669"/>
    <property type="project" value="UniProtKB-KW"/>
</dbReference>
<dbReference type="PRINTS" id="PR00107">
    <property type="entry name" value="PHOSPHOCPHPR"/>
</dbReference>
<dbReference type="InterPro" id="IPR000032">
    <property type="entry name" value="HPr-like"/>
</dbReference>
<dbReference type="SUPFAM" id="SSF55594">
    <property type="entry name" value="HPr-like"/>
    <property type="match status" value="1"/>
</dbReference>
<dbReference type="EMBL" id="CAEZWO010000032">
    <property type="protein sequence ID" value="CAB4656545.1"/>
    <property type="molecule type" value="Genomic_DNA"/>
</dbReference>
<dbReference type="EMBL" id="CAEZYB010000018">
    <property type="protein sequence ID" value="CAB4697577.1"/>
    <property type="molecule type" value="Genomic_DNA"/>
</dbReference>
<evidence type="ECO:0000313" key="9">
    <source>
        <dbReference type="EMBL" id="CAB4919901.1"/>
    </source>
</evidence>
<evidence type="ECO:0000313" key="6">
    <source>
        <dbReference type="EMBL" id="CAB4697577.1"/>
    </source>
</evidence>
<dbReference type="GO" id="GO:0005737">
    <property type="term" value="C:cytoplasm"/>
    <property type="evidence" value="ECO:0007669"/>
    <property type="project" value="UniProtKB-SubCell"/>
</dbReference>
<dbReference type="InterPro" id="IPR035895">
    <property type="entry name" value="HPr-like_sf"/>
</dbReference>
<keyword evidence="2" id="KW-0963">Cytoplasm</keyword>
<evidence type="ECO:0000256" key="1">
    <source>
        <dbReference type="ARBA" id="ARBA00004496"/>
    </source>
</evidence>
<keyword evidence="3" id="KW-0598">Phosphotransferase system</keyword>
<dbReference type="InterPro" id="IPR050399">
    <property type="entry name" value="HPr"/>
</dbReference>
<dbReference type="EMBL" id="CAEZZR010000034">
    <property type="protein sequence ID" value="CAB4770112.1"/>
    <property type="molecule type" value="Genomic_DNA"/>
</dbReference>
<reference evidence="5" key="1">
    <citation type="submission" date="2020-05" db="EMBL/GenBank/DDBJ databases">
        <authorList>
            <person name="Chiriac C."/>
            <person name="Salcher M."/>
            <person name="Ghai R."/>
            <person name="Kavagutti S V."/>
        </authorList>
    </citation>
    <scope>NUCLEOTIDE SEQUENCE</scope>
</reference>
<gene>
    <name evidence="5" type="ORF">UFOPK2254_00467</name>
    <name evidence="6" type="ORF">UFOPK2646_00275</name>
    <name evidence="7" type="ORF">UFOPK2907_00502</name>
    <name evidence="8" type="ORF">UFOPK3241_01406</name>
    <name evidence="9" type="ORF">UFOPK3707_00289</name>
    <name evidence="10" type="ORF">UFOPK3937_00719</name>
    <name evidence="11" type="ORF">UFOPK4265_00507</name>
</gene>
<name>A0A6J6L8D6_9ZZZZ</name>
<dbReference type="PANTHER" id="PTHR33705:SF2">
    <property type="entry name" value="PHOSPHOCARRIER PROTEIN NPR"/>
    <property type="match status" value="1"/>
</dbReference>
<dbReference type="EMBL" id="CAFBQK010000047">
    <property type="protein sequence ID" value="CAB5049240.1"/>
    <property type="molecule type" value="Genomic_DNA"/>
</dbReference>
<dbReference type="PROSITE" id="PS00369">
    <property type="entry name" value="PTS_HPR_HIS"/>
    <property type="match status" value="1"/>
</dbReference>
<accession>A0A6J6L8D6</accession>
<dbReference type="InterPro" id="IPR001020">
    <property type="entry name" value="PTS_HPr_His_P_site"/>
</dbReference>
<dbReference type="Gene3D" id="3.30.1340.10">
    <property type="entry name" value="HPr-like"/>
    <property type="match status" value="1"/>
</dbReference>
<dbReference type="EMBL" id="CAFAZX010000118">
    <property type="protein sequence ID" value="CAB4845491.1"/>
    <property type="molecule type" value="Genomic_DNA"/>
</dbReference>
<dbReference type="Pfam" id="PF00381">
    <property type="entry name" value="PTS-HPr"/>
    <property type="match status" value="1"/>
</dbReference>
<evidence type="ECO:0000313" key="7">
    <source>
        <dbReference type="EMBL" id="CAB4770112.1"/>
    </source>
</evidence>
<sequence length="91" mass="9714">MKEFRTTVASPVGLHARPASLFSRSAKESGCVVKLAKVNQGQQSEFVDGSSILRVMTLGVKCGDEIIVQVEGENEEAAANALQLLAESNEH</sequence>
<proteinExistence type="predicted"/>
<dbReference type="NCBIfam" id="TIGR01003">
    <property type="entry name" value="PTS_HPr_family"/>
    <property type="match status" value="1"/>
</dbReference>
<organism evidence="5">
    <name type="scientific">freshwater metagenome</name>
    <dbReference type="NCBI Taxonomy" id="449393"/>
    <lineage>
        <taxon>unclassified sequences</taxon>
        <taxon>metagenomes</taxon>
        <taxon>ecological metagenomes</taxon>
    </lineage>
</organism>
<dbReference type="AlphaFoldDB" id="A0A6J6L8D6"/>
<evidence type="ECO:0000313" key="5">
    <source>
        <dbReference type="EMBL" id="CAB4656545.1"/>
    </source>
</evidence>
<comment type="subcellular location">
    <subcellularLocation>
        <location evidence="1">Cytoplasm</location>
    </subcellularLocation>
</comment>
<evidence type="ECO:0000259" key="4">
    <source>
        <dbReference type="PROSITE" id="PS51350"/>
    </source>
</evidence>
<protein>
    <submittedName>
        <fullName evidence="5">Unannotated protein</fullName>
    </submittedName>
</protein>
<dbReference type="PANTHER" id="PTHR33705">
    <property type="entry name" value="PHOSPHOCARRIER PROTEIN HPR"/>
    <property type="match status" value="1"/>
</dbReference>
<evidence type="ECO:0000256" key="3">
    <source>
        <dbReference type="ARBA" id="ARBA00022683"/>
    </source>
</evidence>
<feature type="domain" description="HPr" evidence="4">
    <location>
        <begin position="1"/>
        <end position="91"/>
    </location>
</feature>
<dbReference type="EMBL" id="CAFBOJ010000068">
    <property type="protein sequence ID" value="CAB4980773.1"/>
    <property type="molecule type" value="Genomic_DNA"/>
</dbReference>
<evidence type="ECO:0000313" key="10">
    <source>
        <dbReference type="EMBL" id="CAB4980773.1"/>
    </source>
</evidence>
<evidence type="ECO:0000256" key="2">
    <source>
        <dbReference type="ARBA" id="ARBA00022490"/>
    </source>
</evidence>
<dbReference type="CDD" id="cd00367">
    <property type="entry name" value="PTS-HPr_like"/>
    <property type="match status" value="1"/>
</dbReference>
<dbReference type="EMBL" id="CAFBMY010000028">
    <property type="protein sequence ID" value="CAB4919901.1"/>
    <property type="molecule type" value="Genomic_DNA"/>
</dbReference>
<dbReference type="PROSITE" id="PS51350">
    <property type="entry name" value="PTS_HPR_DOM"/>
    <property type="match status" value="1"/>
</dbReference>
<evidence type="ECO:0000313" key="8">
    <source>
        <dbReference type="EMBL" id="CAB4845491.1"/>
    </source>
</evidence>